<evidence type="ECO:0000256" key="3">
    <source>
        <dbReference type="ARBA" id="ARBA00022692"/>
    </source>
</evidence>
<evidence type="ECO:0000256" key="5">
    <source>
        <dbReference type="ARBA" id="ARBA00023136"/>
    </source>
</evidence>
<reference evidence="7" key="2">
    <citation type="journal article" date="2023" name="BMC Genomics">
        <title>Pest status, molecular evolution, and epigenetic factors derived from the genome assembly of Frankliniella fusca, a thysanopteran phytovirus vector.</title>
        <authorList>
            <person name="Catto M.A."/>
            <person name="Labadie P.E."/>
            <person name="Jacobson A.L."/>
            <person name="Kennedy G.G."/>
            <person name="Srinivasan R."/>
            <person name="Hunt B.G."/>
        </authorList>
    </citation>
    <scope>NUCLEOTIDE SEQUENCE</scope>
    <source>
        <strain evidence="7">PL_HMW_Pooled</strain>
    </source>
</reference>
<dbReference type="Pfam" id="PF08395">
    <property type="entry name" value="7tm_7"/>
    <property type="match status" value="1"/>
</dbReference>
<keyword evidence="6 7" id="KW-0675">Receptor</keyword>
<dbReference type="EMBL" id="JAHWGI010000403">
    <property type="protein sequence ID" value="KAK3915091.1"/>
    <property type="molecule type" value="Genomic_DNA"/>
</dbReference>
<dbReference type="Proteomes" id="UP001219518">
    <property type="component" value="Unassembled WGS sequence"/>
</dbReference>
<dbReference type="GO" id="GO:0007165">
    <property type="term" value="P:signal transduction"/>
    <property type="evidence" value="ECO:0007669"/>
    <property type="project" value="UniProtKB-KW"/>
</dbReference>
<evidence type="ECO:0000256" key="4">
    <source>
        <dbReference type="ARBA" id="ARBA00022989"/>
    </source>
</evidence>
<keyword evidence="4 6" id="KW-1133">Transmembrane helix</keyword>
<feature type="transmembrane region" description="Helical" evidence="6">
    <location>
        <begin position="68"/>
        <end position="90"/>
    </location>
</feature>
<feature type="transmembrane region" description="Helical" evidence="6">
    <location>
        <begin position="358"/>
        <end position="376"/>
    </location>
</feature>
<organism evidence="7 8">
    <name type="scientific">Frankliniella fusca</name>
    <dbReference type="NCBI Taxonomy" id="407009"/>
    <lineage>
        <taxon>Eukaryota</taxon>
        <taxon>Metazoa</taxon>
        <taxon>Ecdysozoa</taxon>
        <taxon>Arthropoda</taxon>
        <taxon>Hexapoda</taxon>
        <taxon>Insecta</taxon>
        <taxon>Pterygota</taxon>
        <taxon>Neoptera</taxon>
        <taxon>Paraneoptera</taxon>
        <taxon>Thysanoptera</taxon>
        <taxon>Terebrantia</taxon>
        <taxon>Thripoidea</taxon>
        <taxon>Thripidae</taxon>
        <taxon>Frankliniella</taxon>
    </lineage>
</organism>
<dbReference type="AlphaFoldDB" id="A0AAE1H6L6"/>
<protein>
    <recommendedName>
        <fullName evidence="6">Gustatory receptor</fullName>
    </recommendedName>
</protein>
<comment type="similarity">
    <text evidence="6">Belongs to the insect chemoreceptor superfamily. Gustatory receptor (GR) family.</text>
</comment>
<gene>
    <name evidence="7" type="ORF">KUF71_024368</name>
</gene>
<evidence type="ECO:0000256" key="1">
    <source>
        <dbReference type="ARBA" id="ARBA00004651"/>
    </source>
</evidence>
<keyword evidence="5 6" id="KW-0472">Membrane</keyword>
<sequence>MEENIIPGSRHPLLRTPMLPAGGWSPPRPGAGPRVLHDLMPLLWTLRLLLIFPVTHDGRAVRFRWRSWTMLLTAVAWLAISANSLAAIHFRLAPVLDTDKNFHVWDLVPKIGITIAMSFVFTLPLTCWTKAPRAVAFIEQFQHLEVQVAELSGPVRLEGLRWRAWALSVISPLVSALMHAAALVTIPDVRLWMLPSLLHSGILYFIVSGFWVVICSAFASYSQQVAARIPTDLQLLTLLGDSLGPIQTMLIGLLFVTDVGVAFTVLHFVMRGIFDKRFFYSAPLLVLVQIAIISICNSAQAATDGVRKDIVRQLLAMSLVYKDDATCHEIIRFLDDIQLENPHLSAWGMSVLNRASTLSFFSLACTYLVVLSQFTVSSESSTTDFVTSEPFVDF</sequence>
<keyword evidence="6" id="KW-0807">Transducer</keyword>
<comment type="subcellular location">
    <subcellularLocation>
        <location evidence="1 6">Cell membrane</location>
        <topology evidence="1 6">Multi-pass membrane protein</topology>
    </subcellularLocation>
</comment>
<comment type="caution">
    <text evidence="7">The sequence shown here is derived from an EMBL/GenBank/DDBJ whole genome shotgun (WGS) entry which is preliminary data.</text>
</comment>
<reference evidence="7" key="1">
    <citation type="submission" date="2021-07" db="EMBL/GenBank/DDBJ databases">
        <authorList>
            <person name="Catto M.A."/>
            <person name="Jacobson A."/>
            <person name="Kennedy G."/>
            <person name="Labadie P."/>
            <person name="Hunt B.G."/>
            <person name="Srinivasan R."/>
        </authorList>
    </citation>
    <scope>NUCLEOTIDE SEQUENCE</scope>
    <source>
        <strain evidence="7">PL_HMW_Pooled</strain>
        <tissue evidence="7">Head</tissue>
    </source>
</reference>
<accession>A0AAE1H6L6</accession>
<evidence type="ECO:0000256" key="6">
    <source>
        <dbReference type="RuleBase" id="RU363108"/>
    </source>
</evidence>
<name>A0AAE1H6L6_9NEOP</name>
<feature type="transmembrane region" description="Helical" evidence="6">
    <location>
        <begin position="278"/>
        <end position="299"/>
    </location>
</feature>
<feature type="transmembrane region" description="Helical" evidence="6">
    <location>
        <begin position="164"/>
        <end position="182"/>
    </location>
</feature>
<dbReference type="GO" id="GO:0050909">
    <property type="term" value="P:sensory perception of taste"/>
    <property type="evidence" value="ECO:0007669"/>
    <property type="project" value="InterPro"/>
</dbReference>
<feature type="transmembrane region" description="Helical" evidence="6">
    <location>
        <begin position="202"/>
        <end position="222"/>
    </location>
</feature>
<feature type="transmembrane region" description="Helical" evidence="6">
    <location>
        <begin position="243"/>
        <end position="266"/>
    </location>
</feature>
<keyword evidence="8" id="KW-1185">Reference proteome</keyword>
<dbReference type="GO" id="GO:0005886">
    <property type="term" value="C:plasma membrane"/>
    <property type="evidence" value="ECO:0007669"/>
    <property type="project" value="UniProtKB-SubCell"/>
</dbReference>
<keyword evidence="3 6" id="KW-0812">Transmembrane</keyword>
<evidence type="ECO:0000313" key="8">
    <source>
        <dbReference type="Proteomes" id="UP001219518"/>
    </source>
</evidence>
<evidence type="ECO:0000313" key="7">
    <source>
        <dbReference type="EMBL" id="KAK3915091.1"/>
    </source>
</evidence>
<comment type="function">
    <text evidence="6">Gustatory receptor which mediates acceptance or avoidance behavior, depending on its substrates.</text>
</comment>
<dbReference type="InterPro" id="IPR013604">
    <property type="entry name" value="7TM_chemorcpt"/>
</dbReference>
<proteinExistence type="inferred from homology"/>
<evidence type="ECO:0000256" key="2">
    <source>
        <dbReference type="ARBA" id="ARBA00022475"/>
    </source>
</evidence>
<feature type="transmembrane region" description="Helical" evidence="6">
    <location>
        <begin position="110"/>
        <end position="128"/>
    </location>
</feature>
<keyword evidence="2 6" id="KW-1003">Cell membrane</keyword>